<proteinExistence type="predicted"/>
<sequence>MAPRRAEECPMKRVAAPGCRLPSRLPPGEILTDITQKEWKLGPRLGCGGFGDIYLASDDINKTVGQNAKYVIKIEPHHNGPLFVEMNFYIRVARQHMIDNWCKTQQIDRIGIPTYEGSGSYVFKGEKFRFLVIPRYGIDVGKLFLSNERKLPTVLVNNLAIQMGYAVGDVEKSRGKIDPEYNRGGGLKYIFNIARVLLSCRMRQSHQFAPLQYVLSLVHSHRPADHSQCTHRRFFSGEPQIILLQLHPTISRLFRYFQCVCFFYVEVMEECRLNWSTSKELPEN</sequence>
<dbReference type="Proteomes" id="UP001168972">
    <property type="component" value="Unassembled WGS sequence"/>
</dbReference>
<reference evidence="1" key="1">
    <citation type="journal article" date="2023" name="bioRxiv">
        <title>Scaffold-level genome assemblies of two parasitoid biocontrol wasps reveal the parthenogenesis mechanism and an associated novel virus.</title>
        <authorList>
            <person name="Inwood S."/>
            <person name="Skelly J."/>
            <person name="Guhlin J."/>
            <person name="Harrop T."/>
            <person name="Goldson S."/>
            <person name="Dearden P."/>
        </authorList>
    </citation>
    <scope>NUCLEOTIDE SEQUENCE</scope>
    <source>
        <strain evidence="1">Lincoln</strain>
        <tissue evidence="1">Whole body</tissue>
    </source>
</reference>
<name>A0AA39KPG0_MICHY</name>
<reference evidence="1" key="2">
    <citation type="submission" date="2023-03" db="EMBL/GenBank/DDBJ databases">
        <authorList>
            <person name="Inwood S.N."/>
            <person name="Skelly J.G."/>
            <person name="Guhlin J."/>
            <person name="Harrop T.W.R."/>
            <person name="Goldson S.G."/>
            <person name="Dearden P.K."/>
        </authorList>
    </citation>
    <scope>NUCLEOTIDE SEQUENCE</scope>
    <source>
        <strain evidence="1">Lincoln</strain>
        <tissue evidence="1">Whole body</tissue>
    </source>
</reference>
<dbReference type="SUPFAM" id="SSF56112">
    <property type="entry name" value="Protein kinase-like (PK-like)"/>
    <property type="match status" value="1"/>
</dbReference>
<accession>A0AA39KPG0</accession>
<organism evidence="1 2">
    <name type="scientific">Microctonus hyperodae</name>
    <name type="common">Parasitoid wasp</name>
    <dbReference type="NCBI Taxonomy" id="165561"/>
    <lineage>
        <taxon>Eukaryota</taxon>
        <taxon>Metazoa</taxon>
        <taxon>Ecdysozoa</taxon>
        <taxon>Arthropoda</taxon>
        <taxon>Hexapoda</taxon>
        <taxon>Insecta</taxon>
        <taxon>Pterygota</taxon>
        <taxon>Neoptera</taxon>
        <taxon>Endopterygota</taxon>
        <taxon>Hymenoptera</taxon>
        <taxon>Apocrita</taxon>
        <taxon>Ichneumonoidea</taxon>
        <taxon>Braconidae</taxon>
        <taxon>Euphorinae</taxon>
        <taxon>Microctonus</taxon>
    </lineage>
</organism>
<protein>
    <submittedName>
        <fullName evidence="1">Uncharacterized protein</fullName>
    </submittedName>
</protein>
<evidence type="ECO:0000313" key="2">
    <source>
        <dbReference type="Proteomes" id="UP001168972"/>
    </source>
</evidence>
<dbReference type="EMBL" id="JAQQBR010001831">
    <property type="protein sequence ID" value="KAK0168852.1"/>
    <property type="molecule type" value="Genomic_DNA"/>
</dbReference>
<dbReference type="Gene3D" id="3.30.200.20">
    <property type="entry name" value="Phosphorylase Kinase, domain 1"/>
    <property type="match status" value="1"/>
</dbReference>
<dbReference type="InterPro" id="IPR011009">
    <property type="entry name" value="Kinase-like_dom_sf"/>
</dbReference>
<comment type="caution">
    <text evidence="1">The sequence shown here is derived from an EMBL/GenBank/DDBJ whole genome shotgun (WGS) entry which is preliminary data.</text>
</comment>
<keyword evidence="2" id="KW-1185">Reference proteome</keyword>
<gene>
    <name evidence="1" type="ORF">PV327_002617</name>
</gene>
<evidence type="ECO:0000313" key="1">
    <source>
        <dbReference type="EMBL" id="KAK0168852.1"/>
    </source>
</evidence>
<dbReference type="AlphaFoldDB" id="A0AA39KPG0"/>